<dbReference type="PANTHER" id="PTHR34595:SF7">
    <property type="entry name" value="SLL1039 PROTEIN"/>
    <property type="match status" value="1"/>
</dbReference>
<keyword evidence="3" id="KW-1185">Reference proteome</keyword>
<name>A0A6B2LZH6_9BACT</name>
<reference evidence="2 3" key="1">
    <citation type="submission" date="2020-02" db="EMBL/GenBank/DDBJ databases">
        <title>Albibacoteraceae fam. nov., the first described family within the subdivision 4 Verrucomicrobia.</title>
        <authorList>
            <person name="Xi F."/>
        </authorList>
    </citation>
    <scope>NUCLEOTIDE SEQUENCE [LARGE SCALE GENOMIC DNA]</scope>
    <source>
        <strain evidence="2 3">CK1056</strain>
    </source>
</reference>
<feature type="domain" description="DUF403" evidence="1">
    <location>
        <begin position="1"/>
        <end position="315"/>
    </location>
</feature>
<evidence type="ECO:0000259" key="1">
    <source>
        <dbReference type="Pfam" id="PF04168"/>
    </source>
</evidence>
<gene>
    <name evidence="2" type="ORF">G0Q06_01795</name>
</gene>
<dbReference type="InterPro" id="IPR051680">
    <property type="entry name" value="ATP-dep_Glu-Cys_Ligase-2"/>
</dbReference>
<evidence type="ECO:0000313" key="3">
    <source>
        <dbReference type="Proteomes" id="UP000478417"/>
    </source>
</evidence>
<evidence type="ECO:0000313" key="2">
    <source>
        <dbReference type="EMBL" id="NDV61177.1"/>
    </source>
</evidence>
<accession>A0A6B2LZH6</accession>
<dbReference type="EMBL" id="JAAGNX010000001">
    <property type="protein sequence ID" value="NDV61177.1"/>
    <property type="molecule type" value="Genomic_DNA"/>
</dbReference>
<dbReference type="InterPro" id="IPR007296">
    <property type="entry name" value="DUF403"/>
</dbReference>
<protein>
    <submittedName>
        <fullName evidence="2">Alpha-E domain-containing protein</fullName>
    </submittedName>
</protein>
<comment type="caution">
    <text evidence="2">The sequence shown here is derived from an EMBL/GenBank/DDBJ whole genome shotgun (WGS) entry which is preliminary data.</text>
</comment>
<dbReference type="Pfam" id="PF04168">
    <property type="entry name" value="Alpha-E"/>
    <property type="match status" value="1"/>
</dbReference>
<dbReference type="PANTHER" id="PTHR34595">
    <property type="entry name" value="BLR5612 PROTEIN"/>
    <property type="match status" value="1"/>
</dbReference>
<dbReference type="AlphaFoldDB" id="A0A6B2LZH6"/>
<sequence>MLSRVADSLYWMSRYVERAENISRLLDVNLQLMLDFEGLDDESLTGHWEPILSSSGETEQFQKLYTSANSRAVTEFLTFNPENPNSILSCIIGARENARMVRDQISAEMWEVINDIYHKLRKRNAESIWEQGAYEFYEELKSDSLLFQGLTDATFTHDQGYKFIQVGKYIERADQTSRIIDIKYNMLLPENDSIGGTVDIAQWMAVLRACSAFEAYHHRYVDEVQPWNVAEFLILSPNFPRSIRFCLSTLDYHMRSISLTAESQFSNQAEQLSGRLRSEMIYTSIEEIISEGLHEYIDRVQSRLIDLHKAILECYVYQPEIDIGKEIEQQQQQQQ</sequence>
<dbReference type="Proteomes" id="UP000478417">
    <property type="component" value="Unassembled WGS sequence"/>
</dbReference>
<organism evidence="2 3">
    <name type="scientific">Oceanipulchritudo coccoides</name>
    <dbReference type="NCBI Taxonomy" id="2706888"/>
    <lineage>
        <taxon>Bacteria</taxon>
        <taxon>Pseudomonadati</taxon>
        <taxon>Verrucomicrobiota</taxon>
        <taxon>Opitutia</taxon>
        <taxon>Puniceicoccales</taxon>
        <taxon>Oceanipulchritudinaceae</taxon>
        <taxon>Oceanipulchritudo</taxon>
    </lineage>
</organism>
<proteinExistence type="predicted"/>
<dbReference type="RefSeq" id="WP_163961871.1">
    <property type="nucleotide sequence ID" value="NZ_JAAGNX010000001.1"/>
</dbReference>